<dbReference type="InterPro" id="IPR013325">
    <property type="entry name" value="RNA_pol_sigma_r2"/>
</dbReference>
<evidence type="ECO:0000313" key="2">
    <source>
        <dbReference type="Proteomes" id="UP001163735"/>
    </source>
</evidence>
<organism evidence="1 2">
    <name type="scientific">Aeromonas phage APT65</name>
    <dbReference type="NCBI Taxonomy" id="2982914"/>
    <lineage>
        <taxon>Viruses</taxon>
        <taxon>Duplodnaviria</taxon>
        <taxon>Heunggongvirae</taxon>
        <taxon>Uroviricota</taxon>
        <taxon>Caudoviricetes</taxon>
        <taxon>Aquaneticvirus</taxon>
        <taxon>Aquaneticvirus ApT65</taxon>
    </lineage>
</organism>
<name>A0A9E8K2H0_9CAUD</name>
<dbReference type="GO" id="GO:0003700">
    <property type="term" value="F:DNA-binding transcription factor activity"/>
    <property type="evidence" value="ECO:0007669"/>
    <property type="project" value="InterPro"/>
</dbReference>
<dbReference type="SUPFAM" id="SSF88946">
    <property type="entry name" value="Sigma2 domain of RNA polymerase sigma factors"/>
    <property type="match status" value="1"/>
</dbReference>
<evidence type="ECO:0000313" key="1">
    <source>
        <dbReference type="EMBL" id="UZV39660.1"/>
    </source>
</evidence>
<reference evidence="1" key="1">
    <citation type="submission" date="2022-09" db="EMBL/GenBank/DDBJ databases">
        <authorList>
            <person name="Cebeci A."/>
            <person name="Ture M."/>
            <person name="Alemdag M."/>
            <person name="Altinok I."/>
        </authorList>
    </citation>
    <scope>NUCLEOTIDE SEQUENCE</scope>
</reference>
<protein>
    <submittedName>
        <fullName evidence="1">RNA polymerase ECF sigma factor</fullName>
    </submittedName>
</protein>
<accession>A0A9E8K2H0</accession>
<dbReference type="GO" id="GO:0006352">
    <property type="term" value="P:DNA-templated transcription initiation"/>
    <property type="evidence" value="ECO:0007669"/>
    <property type="project" value="InterPro"/>
</dbReference>
<sequence length="195" mass="23480">MGSGYKKKRITVPQPRQSTYTYEQLYDEFWGKFQALFAYSIKDYHMGEDLAQEVMIRVWRYWDRIQWDKLAGALGVIVNNVRYDYLKDNFDKPDKNFYEDELEFDHHDSGITDPLRKLIIERAADVVQEFAEALKNEDREIFLDFYTRDFDIDDLCNKYGMKKTHVYVKLFRIRDLLLFCTEDYDLLPEGDWNNG</sequence>
<dbReference type="Proteomes" id="UP001163735">
    <property type="component" value="Segment"/>
</dbReference>
<proteinExistence type="predicted"/>
<dbReference type="EMBL" id="OP491958">
    <property type="protein sequence ID" value="UZV39660.1"/>
    <property type="molecule type" value="Genomic_DNA"/>
</dbReference>
<dbReference type="Gene3D" id="1.10.1740.10">
    <property type="match status" value="1"/>
</dbReference>
<keyword evidence="2" id="KW-1185">Reference proteome</keyword>
<gene>
    <name evidence="1" type="ORF">APT65_00045</name>
</gene>